<keyword evidence="1" id="KW-1133">Transmembrane helix</keyword>
<evidence type="ECO:0000313" key="3">
    <source>
        <dbReference type="Proteomes" id="UP000184212"/>
    </source>
</evidence>
<feature type="transmembrane region" description="Helical" evidence="1">
    <location>
        <begin position="9"/>
        <end position="29"/>
    </location>
</feature>
<sequence length="84" mass="10222">MTNRWRNRITFWLLCLIPFYCVFLLGQYFGPTWFAVSLMFYAAIYRPLLAIYRLLQLGLIEKNDAWKLFIPFYHTNYTVELWVG</sequence>
<feature type="transmembrane region" description="Helical" evidence="1">
    <location>
        <begin position="35"/>
        <end position="55"/>
    </location>
</feature>
<proteinExistence type="predicted"/>
<keyword evidence="1" id="KW-0812">Transmembrane</keyword>
<dbReference type="STRING" id="947013.SAMN04488109_0964"/>
<evidence type="ECO:0000256" key="1">
    <source>
        <dbReference type="SAM" id="Phobius"/>
    </source>
</evidence>
<organism evidence="2 3">
    <name type="scientific">Chryseolinea serpens</name>
    <dbReference type="NCBI Taxonomy" id="947013"/>
    <lineage>
        <taxon>Bacteria</taxon>
        <taxon>Pseudomonadati</taxon>
        <taxon>Bacteroidota</taxon>
        <taxon>Cytophagia</taxon>
        <taxon>Cytophagales</taxon>
        <taxon>Fulvivirgaceae</taxon>
        <taxon>Chryseolinea</taxon>
    </lineage>
</organism>
<keyword evidence="3" id="KW-1185">Reference proteome</keyword>
<gene>
    <name evidence="2" type="ORF">SAMN04488109_0964</name>
</gene>
<reference evidence="2 3" key="1">
    <citation type="submission" date="2016-11" db="EMBL/GenBank/DDBJ databases">
        <authorList>
            <person name="Jaros S."/>
            <person name="Januszkiewicz K."/>
            <person name="Wedrychowicz H."/>
        </authorList>
    </citation>
    <scope>NUCLEOTIDE SEQUENCE [LARGE SCALE GENOMIC DNA]</scope>
    <source>
        <strain evidence="2 3">DSM 24574</strain>
    </source>
</reference>
<keyword evidence="1" id="KW-0472">Membrane</keyword>
<dbReference type="AlphaFoldDB" id="A0A1M5L1R6"/>
<protein>
    <submittedName>
        <fullName evidence="2">Uncharacterized protein</fullName>
    </submittedName>
</protein>
<accession>A0A1M5L1R6</accession>
<dbReference type="EMBL" id="FQWQ01000001">
    <property type="protein sequence ID" value="SHG58967.1"/>
    <property type="molecule type" value="Genomic_DNA"/>
</dbReference>
<dbReference type="Proteomes" id="UP000184212">
    <property type="component" value="Unassembled WGS sequence"/>
</dbReference>
<name>A0A1M5L1R6_9BACT</name>
<evidence type="ECO:0000313" key="2">
    <source>
        <dbReference type="EMBL" id="SHG58967.1"/>
    </source>
</evidence>